<evidence type="ECO:0000313" key="2">
    <source>
        <dbReference type="Proteomes" id="UP000789860"/>
    </source>
</evidence>
<accession>A0ACA9LNJ2</accession>
<feature type="non-terminal residue" evidence="1">
    <location>
        <position position="1"/>
    </location>
</feature>
<dbReference type="Proteomes" id="UP000789860">
    <property type="component" value="Unassembled WGS sequence"/>
</dbReference>
<protein>
    <submittedName>
        <fullName evidence="1">7739_t:CDS:1</fullName>
    </submittedName>
</protein>
<evidence type="ECO:0000313" key="1">
    <source>
        <dbReference type="EMBL" id="CAG8541330.1"/>
    </source>
</evidence>
<gene>
    <name evidence="1" type="ORF">SCALOS_LOCUS4854</name>
</gene>
<proteinExistence type="predicted"/>
<name>A0ACA9LNJ2_9GLOM</name>
<sequence>EYNQSADSNQEIECQPTLRAGIYLLLINPDLGLVIQWPEIGCYKENASSQKKKNMTNLHRYLTKLTDNQICFMSENDLENFEFDAINKEQDSCEKNNMCYEFEVKKSQEEKEDFKLFPGFIINLPLNMKKNLENCADIETPMVVDSIYNQTLITRKMITLTSVMRKHTVTSSFNTFKQEFQSPRSQRFTLEISRNMSMKSLEILVKYGLNMEEEMIGPLKNAIAIVTKKSDLKKEHEMLNLKMNAEYFTVISQKLLKELYSEFELLVCEKLTETLNSQIVNTAIGNINLKYPNIQRKIENAVQINSHSWKELKYRYYVFTTLITKFAVEDKHNKHNVEIIYLIFKSLPLILKDEENNLQKLFVKYFEAQKGILETLVSFFTVTSDDAPNLKLDEINIKALSTRATELLNSQDDSCFIQNLFRTHLFDSYQEIKKSVINIFLDEYLKWRKTFVEKIKDIVPDQTKEITCRLEDELTRLIRDLEKNEFEKICQNIEEKYPKDKPKFRILNIDYCGFPRLNSIRFTFENETIQSDQLQINIYETSLDQSDTFELQEKELHVPNPMFSMNNNHEVPGISFQIDPVVYDIRKLSQFENKKFFLILWNKKQKRYETFFDIASRLNNIFNSDSPKPFKKLNAKKDCLFAINEPRGLIGIYDTKSGVLNVYVFDDMYERLLLRNPNIQILQWYNFSAPDIQHFFFIKDTEEICFVEMGGRARIYNLINGQFRPGIGHIPANANIVVSTPDGTCIVAFVKGELQTEQSFKDSMDIDKHSVTNEEKYFAHIYFCSNFRSPVKVIEMPSTMKSPEYFQFSLIQKRQIHLTTLDLEKYLFCSSIIKITHEKTQYRFQQRFRKSSLGQARLCPTLQSNYLSMIEGNNTNFTKDIHEGDNIILSGEKYRVKEIISDKILKIPKSNLVESNNWMEFQIERKINHNGLIDVYKLTFEKYQVDSCVDSEAIRPLSLQIALDIHDSNQIKNYEKNFKDYVSEMFDELKRTTKKPSTSLKKFTVAVSTFNNFDIDDFKFKQESSTEYQLGEWIIQLSVLIPIQIAVARNNLFIPLRDGLSSETEQGEPEDEYAIHIDAIAQNISFGWYEGIFKYFGNRQVKVISSMGEQSCGKSYMLNHLIGTTFDGSAMRCTEGVWMSLVITKKYLYVALDFEGLKSLERTPQEGMTSNLFLTMFNTVVSNMILFKNQFAVNRDMSIMFQRFQDSAFLFESDPKIFQAKLCIIIKDVPKQDRDDIVREFSLKFNSLVAE</sequence>
<dbReference type="EMBL" id="CAJVPM010007039">
    <property type="protein sequence ID" value="CAG8541330.1"/>
    <property type="molecule type" value="Genomic_DNA"/>
</dbReference>
<reference evidence="1" key="1">
    <citation type="submission" date="2021-06" db="EMBL/GenBank/DDBJ databases">
        <authorList>
            <person name="Kallberg Y."/>
            <person name="Tangrot J."/>
            <person name="Rosling A."/>
        </authorList>
    </citation>
    <scope>NUCLEOTIDE SEQUENCE</scope>
    <source>
        <strain evidence="1">AU212A</strain>
    </source>
</reference>
<organism evidence="1 2">
    <name type="scientific">Scutellospora calospora</name>
    <dbReference type="NCBI Taxonomy" id="85575"/>
    <lineage>
        <taxon>Eukaryota</taxon>
        <taxon>Fungi</taxon>
        <taxon>Fungi incertae sedis</taxon>
        <taxon>Mucoromycota</taxon>
        <taxon>Glomeromycotina</taxon>
        <taxon>Glomeromycetes</taxon>
        <taxon>Diversisporales</taxon>
        <taxon>Gigasporaceae</taxon>
        <taxon>Scutellospora</taxon>
    </lineage>
</organism>
<keyword evidence="2" id="KW-1185">Reference proteome</keyword>
<comment type="caution">
    <text evidence="1">The sequence shown here is derived from an EMBL/GenBank/DDBJ whole genome shotgun (WGS) entry which is preliminary data.</text>
</comment>
<feature type="non-terminal residue" evidence="1">
    <location>
        <position position="1251"/>
    </location>
</feature>